<dbReference type="PANTHER" id="PTHR45589">
    <property type="entry name" value="WD REPEAT DOMAIN 62, ISOFORM G"/>
    <property type="match status" value="1"/>
</dbReference>
<feature type="repeat" description="WD" evidence="1">
    <location>
        <begin position="647"/>
        <end position="688"/>
    </location>
</feature>
<evidence type="ECO:0000313" key="3">
    <source>
        <dbReference type="EMBL" id="OQR86576.1"/>
    </source>
</evidence>
<dbReference type="InterPro" id="IPR052779">
    <property type="entry name" value="WDR62"/>
</dbReference>
<dbReference type="InterPro" id="IPR036322">
    <property type="entry name" value="WD40_repeat_dom_sf"/>
</dbReference>
<dbReference type="Proteomes" id="UP000243579">
    <property type="component" value="Unassembled WGS sequence"/>
</dbReference>
<evidence type="ECO:0000256" key="1">
    <source>
        <dbReference type="PROSITE-ProRule" id="PRU00221"/>
    </source>
</evidence>
<feature type="compositionally biased region" description="Low complexity" evidence="2">
    <location>
        <begin position="1199"/>
        <end position="1218"/>
    </location>
</feature>
<dbReference type="SUPFAM" id="SSF50998">
    <property type="entry name" value="Quinoprotein alcohol dehydrogenase-like"/>
    <property type="match status" value="1"/>
</dbReference>
<dbReference type="AlphaFoldDB" id="A0A1V9YLK6"/>
<dbReference type="PROSITE" id="PS50294">
    <property type="entry name" value="WD_REPEATS_REGION"/>
    <property type="match status" value="1"/>
</dbReference>
<dbReference type="PROSITE" id="PS50082">
    <property type="entry name" value="WD_REPEATS_2"/>
    <property type="match status" value="2"/>
</dbReference>
<dbReference type="OrthoDB" id="6154712at2759"/>
<dbReference type="Gene3D" id="2.130.10.10">
    <property type="entry name" value="YVTN repeat-like/Quinoprotein amine dehydrogenase"/>
    <property type="match status" value="4"/>
</dbReference>
<comment type="caution">
    <text evidence="3">The sequence shown here is derived from an EMBL/GenBank/DDBJ whole genome shotgun (WGS) entry which is preliminary data.</text>
</comment>
<protein>
    <submittedName>
        <fullName evidence="3">Uncharacterized protein</fullName>
    </submittedName>
</protein>
<keyword evidence="1" id="KW-0853">WD repeat</keyword>
<keyword evidence="4" id="KW-1185">Reference proteome</keyword>
<feature type="region of interest" description="Disordered" evidence="2">
    <location>
        <begin position="1195"/>
        <end position="1218"/>
    </location>
</feature>
<gene>
    <name evidence="3" type="ORF">ACHHYP_10384</name>
</gene>
<accession>A0A1V9YLK6</accession>
<dbReference type="InterPro" id="IPR001680">
    <property type="entry name" value="WD40_rpt"/>
</dbReference>
<dbReference type="SUPFAM" id="SSF50978">
    <property type="entry name" value="WD40 repeat-like"/>
    <property type="match status" value="1"/>
</dbReference>
<reference evidence="3 4" key="1">
    <citation type="journal article" date="2014" name="Genome Biol. Evol.">
        <title>The secreted proteins of Achlya hypogyna and Thraustotheca clavata identify the ancestral oomycete secretome and reveal gene acquisitions by horizontal gene transfer.</title>
        <authorList>
            <person name="Misner I."/>
            <person name="Blouin N."/>
            <person name="Leonard G."/>
            <person name="Richards T.A."/>
            <person name="Lane C.E."/>
        </authorList>
    </citation>
    <scope>NUCLEOTIDE SEQUENCE [LARGE SCALE GENOMIC DNA]</scope>
    <source>
        <strain evidence="3 4">ATCC 48635</strain>
    </source>
</reference>
<evidence type="ECO:0000313" key="4">
    <source>
        <dbReference type="Proteomes" id="UP000243579"/>
    </source>
</evidence>
<sequence length="1249" mass="130395">MASGRAKLTLERVLGLTATSNAGVSVSSATGDIAYPAGCVVVIYNFRRDKQVRYYRVEKPVAAVAFSPDGRLLGIAEKGHAPAITVWDTSSGQLRAELKGHKYGIAALAMSTDGRFLVSAGLVHDNMLYAWDISSQSLLGAAAIGVKIYGLDYNADGRCFVTVGDAHFWSHDGAQFATTGQTLLDGVPELRSTPAVLSRLADAAFVGVGCGAGNKTYCVTLCGYLCCFGGATMERLVSLEASRGFALSVTPAYVAVGGSSAIVRLFDPATLEYKQTLPFPAHTADAPLPDALLMPPVPAQMPAVLGLRVAGAHAIVVYADHAMRIVEIPTRLETRSFLFHPSGVNGVAPLGAVVGVDTRQRVQWAPPTTPSFPVPDGAFATVADDGTLRLWHLEYAKKHQAPQPWCQPHSSDLLAIVIVGDSPRCPHDELPDAHVPRDADAGTGLLCLATDGAAKIAVGDSRGGIHVVELRWPLRRPTLLPAPHASAVSAVAFAAAGTLASGGRDRMLHVYAPSGELRKRLENHSGAVHTVRFSQDGKRLVSAGADHVVAFTQVSDDRIFLYNSMPVVGGRLHDVAVVGNDALLVAVHARVDVHTLVSNKLVASHALGEHNHVAAAPGPSLLGLSGAAADKCVYVVDYATGDVLTKAAGHGDVVTGVTFTLDGRRLVSTSADGCIFVWRLSEDLQLKYKAMLPAVVPGATTVDVPPPMPPVAPPLLPPPAPPVLAPPPAPRAPAPPPVATAPPVFTVATEASGLALPLKSWQDGKQVVPGPMAPLPMEEWMKTKPTFELTPPKALEGLPKDRVPEWARTMKLAVKDDAAPRTSKWGADVIDSIAAQSLSSSDSDADDSDDADSGSQTLYIKQSSGALHAVEVPVDVKAALLVAPSTTLDHAREQLAKRKQQQDTANAVAEMQSKLGQLGILKRKPEDEADSFAAGYHAEMHGILRRDDADVGASCVVLQSLDLFTTGYRPVVGTAAGQAFSPLAQSVDTLPTDRSLTNFVAGYNGATAGVTDSLDVTAMSLSQFTAGHSERALILSPRRCTAIGTVGSVDALTTGVSLSRFLTGDAHVTDSIDAVTASLSTFVAGHAPPPTVSPRPTAAKTAPPLAASASLELGAVSWSQFTAGFADVNQSVELPAASLSQFTTGFRRSLAESQSLDLGNVSLSQYIGGSTIAPEAKASVDLSNTSLSVFVAGHHRQGSNAPSPQAPRSRPASVASSNSTTEIAEMARLLQLKIAAFATRKELAAAGNR</sequence>
<dbReference type="EMBL" id="JNBR01001496">
    <property type="protein sequence ID" value="OQR86576.1"/>
    <property type="molecule type" value="Genomic_DNA"/>
</dbReference>
<evidence type="ECO:0000256" key="2">
    <source>
        <dbReference type="SAM" id="MobiDB-lite"/>
    </source>
</evidence>
<feature type="repeat" description="WD" evidence="1">
    <location>
        <begin position="521"/>
        <end position="549"/>
    </location>
</feature>
<dbReference type="Pfam" id="PF00400">
    <property type="entry name" value="WD40"/>
    <property type="match status" value="3"/>
</dbReference>
<dbReference type="SMART" id="SM00320">
    <property type="entry name" value="WD40"/>
    <property type="match status" value="7"/>
</dbReference>
<proteinExistence type="predicted"/>
<dbReference type="InterPro" id="IPR011047">
    <property type="entry name" value="Quinoprotein_ADH-like_sf"/>
</dbReference>
<organism evidence="3 4">
    <name type="scientific">Achlya hypogyna</name>
    <name type="common">Oomycete</name>
    <name type="synonym">Protoachlya hypogyna</name>
    <dbReference type="NCBI Taxonomy" id="1202772"/>
    <lineage>
        <taxon>Eukaryota</taxon>
        <taxon>Sar</taxon>
        <taxon>Stramenopiles</taxon>
        <taxon>Oomycota</taxon>
        <taxon>Saprolegniomycetes</taxon>
        <taxon>Saprolegniales</taxon>
        <taxon>Achlyaceae</taxon>
        <taxon>Achlya</taxon>
    </lineage>
</organism>
<dbReference type="InterPro" id="IPR015943">
    <property type="entry name" value="WD40/YVTN_repeat-like_dom_sf"/>
</dbReference>
<dbReference type="PANTHER" id="PTHR45589:SF1">
    <property type="entry name" value="WD REPEAT DOMAIN 62, ISOFORM G"/>
    <property type="match status" value="1"/>
</dbReference>
<name>A0A1V9YLK6_ACHHY</name>